<dbReference type="Proteomes" id="UP000297703">
    <property type="component" value="Unassembled WGS sequence"/>
</dbReference>
<sequence length="156" mass="15922">MALVKGPAPRAQLTASEGTRIGGNVACLFKWNSPPHTHTARNSGWRNVGDPGSRCPRPATDVVTLPGASSCVAANERHRFASCWPWCWSGETEPAGAAGGGEEPCGAGAALVCGEQPLPVCGPIGCCPKLQGKTAARGLGAQLLDLRQAGGGRVLL</sequence>
<accession>A0A4D9DYS7</accession>
<comment type="caution">
    <text evidence="1">The sequence shown here is derived from an EMBL/GenBank/DDBJ whole genome shotgun (WGS) entry which is preliminary data.</text>
</comment>
<protein>
    <submittedName>
        <fullName evidence="1">Protein FAM222B</fullName>
    </submittedName>
</protein>
<dbReference type="AlphaFoldDB" id="A0A4D9DYS7"/>
<evidence type="ECO:0000313" key="1">
    <source>
        <dbReference type="EMBL" id="TFK01695.1"/>
    </source>
</evidence>
<gene>
    <name evidence="1" type="ORF">DR999_PMT16026</name>
</gene>
<reference evidence="1 2" key="2">
    <citation type="submission" date="2019-04" db="EMBL/GenBank/DDBJ databases">
        <title>The genome sequence of big-headed turtle.</title>
        <authorList>
            <person name="Gong S."/>
        </authorList>
    </citation>
    <scope>NUCLEOTIDE SEQUENCE [LARGE SCALE GENOMIC DNA]</scope>
    <source>
        <strain evidence="1">DO16091913</strain>
        <tissue evidence="1">Muscle</tissue>
    </source>
</reference>
<reference evidence="1 2" key="1">
    <citation type="submission" date="2019-04" db="EMBL/GenBank/DDBJ databases">
        <title>Draft genome of the big-headed turtle Platysternon megacephalum.</title>
        <authorList>
            <person name="Gong S."/>
        </authorList>
    </citation>
    <scope>NUCLEOTIDE SEQUENCE [LARGE SCALE GENOMIC DNA]</scope>
    <source>
        <strain evidence="1">DO16091913</strain>
        <tissue evidence="1">Muscle</tissue>
    </source>
</reference>
<proteinExistence type="predicted"/>
<dbReference type="EMBL" id="QXTE01000216">
    <property type="protein sequence ID" value="TFK01695.1"/>
    <property type="molecule type" value="Genomic_DNA"/>
</dbReference>
<name>A0A4D9DYS7_9SAUR</name>
<organism evidence="1 2">
    <name type="scientific">Platysternon megacephalum</name>
    <name type="common">big-headed turtle</name>
    <dbReference type="NCBI Taxonomy" id="55544"/>
    <lineage>
        <taxon>Eukaryota</taxon>
        <taxon>Metazoa</taxon>
        <taxon>Chordata</taxon>
        <taxon>Craniata</taxon>
        <taxon>Vertebrata</taxon>
        <taxon>Euteleostomi</taxon>
        <taxon>Archelosauria</taxon>
        <taxon>Testudinata</taxon>
        <taxon>Testudines</taxon>
        <taxon>Cryptodira</taxon>
        <taxon>Durocryptodira</taxon>
        <taxon>Testudinoidea</taxon>
        <taxon>Platysternidae</taxon>
        <taxon>Platysternon</taxon>
    </lineage>
</organism>
<keyword evidence="2" id="KW-1185">Reference proteome</keyword>
<evidence type="ECO:0000313" key="2">
    <source>
        <dbReference type="Proteomes" id="UP000297703"/>
    </source>
</evidence>